<feature type="region of interest" description="Disordered" evidence="1">
    <location>
        <begin position="315"/>
        <end position="359"/>
    </location>
</feature>
<feature type="compositionally biased region" description="Low complexity" evidence="1">
    <location>
        <begin position="282"/>
        <end position="293"/>
    </location>
</feature>
<feature type="compositionally biased region" description="Gly residues" evidence="1">
    <location>
        <begin position="315"/>
        <end position="330"/>
    </location>
</feature>
<evidence type="ECO:0000256" key="1">
    <source>
        <dbReference type="SAM" id="MobiDB-lite"/>
    </source>
</evidence>
<evidence type="ECO:0008006" key="4">
    <source>
        <dbReference type="Google" id="ProtNLM"/>
    </source>
</evidence>
<evidence type="ECO:0000313" key="2">
    <source>
        <dbReference type="EMBL" id="MCP2273381.1"/>
    </source>
</evidence>
<dbReference type="InterPro" id="IPR038332">
    <property type="entry name" value="PPE_sf"/>
</dbReference>
<feature type="region of interest" description="Disordered" evidence="1">
    <location>
        <begin position="191"/>
        <end position="293"/>
    </location>
</feature>
<gene>
    <name evidence="2" type="ORF">LV75_005910</name>
</gene>
<proteinExistence type="predicted"/>
<reference evidence="2 3" key="1">
    <citation type="submission" date="2022-06" db="EMBL/GenBank/DDBJ databases">
        <title>Genomic Encyclopedia of Archaeal and Bacterial Type Strains, Phase II (KMG-II): from individual species to whole genera.</title>
        <authorList>
            <person name="Goeker M."/>
        </authorList>
    </citation>
    <scope>NUCLEOTIDE SEQUENCE [LARGE SCALE GENOMIC DNA]</scope>
    <source>
        <strain evidence="2 3">DSM 44255</strain>
    </source>
</reference>
<feature type="compositionally biased region" description="Pro residues" evidence="1">
    <location>
        <begin position="208"/>
        <end position="227"/>
    </location>
</feature>
<evidence type="ECO:0000313" key="3">
    <source>
        <dbReference type="Proteomes" id="UP001205185"/>
    </source>
</evidence>
<dbReference type="EMBL" id="JAMTCO010000016">
    <property type="protein sequence ID" value="MCP2273381.1"/>
    <property type="molecule type" value="Genomic_DNA"/>
</dbReference>
<keyword evidence="3" id="KW-1185">Reference proteome</keyword>
<dbReference type="Gene3D" id="1.20.1260.20">
    <property type="entry name" value="PPE superfamily"/>
    <property type="match status" value="1"/>
</dbReference>
<feature type="compositionally biased region" description="Basic and acidic residues" evidence="1">
    <location>
        <begin position="191"/>
        <end position="202"/>
    </location>
</feature>
<protein>
    <recommendedName>
        <fullName evidence="4">PPE family protein</fullName>
    </recommendedName>
</protein>
<sequence length="359" mass="36525">MVSGQRGYDQYVTGGVQWEDYTLEQLIKMVEDQASAPQLQQLATDWRTAGDQVVAAAELLSVALTQLMEFWAGSAAEQAREDVDLNARWVSDLGHTAHEIGPSIDEAANALSAVQAAMPELPADPAVPPALAPDSAVRGYHAGGPLVAAINGTAAGTESAFGSSKDHNQLKTRAVEAMRRFEGAVISIDEKIPQFRERRDGEELAPGGPTPPPTPPPGTTPPTPYPTDPAKRWDDLTKADPSTAAQGFDSGTGYSGGGGYAGGAAPSAETTRPPLQSGGAVGATEAVTGTNPRPALAGAGAPVAAGAAAGGAGMGGMPMGGAGAGGGQEAGGEHRRRYPYDGEDPFLLDQKASPPVIGL</sequence>
<organism evidence="2 3">
    <name type="scientific">Actinokineospora diospyrosa</name>
    <dbReference type="NCBI Taxonomy" id="103728"/>
    <lineage>
        <taxon>Bacteria</taxon>
        <taxon>Bacillati</taxon>
        <taxon>Actinomycetota</taxon>
        <taxon>Actinomycetes</taxon>
        <taxon>Pseudonocardiales</taxon>
        <taxon>Pseudonocardiaceae</taxon>
        <taxon>Actinokineospora</taxon>
    </lineage>
</organism>
<feature type="compositionally biased region" description="Basic and acidic residues" evidence="1">
    <location>
        <begin position="229"/>
        <end position="238"/>
    </location>
</feature>
<dbReference type="RefSeq" id="WP_253890683.1">
    <property type="nucleotide sequence ID" value="NZ_BAAAVB010000003.1"/>
</dbReference>
<comment type="caution">
    <text evidence="2">The sequence shown here is derived from an EMBL/GenBank/DDBJ whole genome shotgun (WGS) entry which is preliminary data.</text>
</comment>
<dbReference type="SUPFAM" id="SSF140459">
    <property type="entry name" value="PE/PPE dimer-like"/>
    <property type="match status" value="1"/>
</dbReference>
<accession>A0ABT1ILK2</accession>
<dbReference type="Proteomes" id="UP001205185">
    <property type="component" value="Unassembled WGS sequence"/>
</dbReference>
<feature type="compositionally biased region" description="Gly residues" evidence="1">
    <location>
        <begin position="253"/>
        <end position="262"/>
    </location>
</feature>
<name>A0ABT1ILK2_9PSEU</name>